<dbReference type="InterPro" id="IPR004776">
    <property type="entry name" value="Mem_transp_PIN-like"/>
</dbReference>
<accession>A0ABD1FYJ4</accession>
<evidence type="ECO:0000256" key="10">
    <source>
        <dbReference type="SAM" id="Phobius"/>
    </source>
</evidence>
<comment type="subcellular location">
    <subcellularLocation>
        <location evidence="1">Endoplasmic reticulum membrane</location>
        <topology evidence="1">Multi-pass membrane protein</topology>
    </subcellularLocation>
</comment>
<keyword evidence="7" id="KW-0927">Auxin signaling pathway</keyword>
<comment type="caution">
    <text evidence="11">The sequence shown here is derived from an EMBL/GenBank/DDBJ whole genome shotgun (WGS) entry which is preliminary data.</text>
</comment>
<protein>
    <submittedName>
        <fullName evidence="11">Protein PIN-LIKES 7-like</fullName>
    </submittedName>
</protein>
<comment type="similarity">
    <text evidence="9">Belongs to the auxin efflux carrier (TC 2.A.69.2) family.</text>
</comment>
<feature type="transmembrane region" description="Helical" evidence="10">
    <location>
        <begin position="106"/>
        <end position="128"/>
    </location>
</feature>
<dbReference type="GO" id="GO:0005789">
    <property type="term" value="C:endoplasmic reticulum membrane"/>
    <property type="evidence" value="ECO:0007669"/>
    <property type="project" value="UniProtKB-SubCell"/>
</dbReference>
<organism evidence="11 12">
    <name type="scientific">Salvia divinorum</name>
    <name type="common">Maria pastora</name>
    <name type="synonym">Diviner's sage</name>
    <dbReference type="NCBI Taxonomy" id="28513"/>
    <lineage>
        <taxon>Eukaryota</taxon>
        <taxon>Viridiplantae</taxon>
        <taxon>Streptophyta</taxon>
        <taxon>Embryophyta</taxon>
        <taxon>Tracheophyta</taxon>
        <taxon>Spermatophyta</taxon>
        <taxon>Magnoliopsida</taxon>
        <taxon>eudicotyledons</taxon>
        <taxon>Gunneridae</taxon>
        <taxon>Pentapetalae</taxon>
        <taxon>asterids</taxon>
        <taxon>lamiids</taxon>
        <taxon>Lamiales</taxon>
        <taxon>Lamiaceae</taxon>
        <taxon>Nepetoideae</taxon>
        <taxon>Mentheae</taxon>
        <taxon>Salviinae</taxon>
        <taxon>Salvia</taxon>
        <taxon>Salvia subgen. Calosphace</taxon>
    </lineage>
</organism>
<evidence type="ECO:0000256" key="2">
    <source>
        <dbReference type="ARBA" id="ARBA00022448"/>
    </source>
</evidence>
<dbReference type="EMBL" id="JBEAFC010000011">
    <property type="protein sequence ID" value="KAL1536894.1"/>
    <property type="molecule type" value="Genomic_DNA"/>
</dbReference>
<dbReference type="AlphaFoldDB" id="A0ABD1FYJ4"/>
<evidence type="ECO:0000256" key="1">
    <source>
        <dbReference type="ARBA" id="ARBA00004477"/>
    </source>
</evidence>
<evidence type="ECO:0000256" key="6">
    <source>
        <dbReference type="ARBA" id="ARBA00023136"/>
    </source>
</evidence>
<evidence type="ECO:0000256" key="4">
    <source>
        <dbReference type="ARBA" id="ARBA00022824"/>
    </source>
</evidence>
<keyword evidence="5 10" id="KW-1133">Transmembrane helix</keyword>
<feature type="transmembrane region" description="Helical" evidence="10">
    <location>
        <begin position="148"/>
        <end position="168"/>
    </location>
</feature>
<feature type="transmembrane region" description="Helical" evidence="10">
    <location>
        <begin position="302"/>
        <end position="331"/>
    </location>
</feature>
<dbReference type="GO" id="GO:0009734">
    <property type="term" value="P:auxin-activated signaling pathway"/>
    <property type="evidence" value="ECO:0007669"/>
    <property type="project" value="UniProtKB-KW"/>
</dbReference>
<evidence type="ECO:0000256" key="8">
    <source>
        <dbReference type="ARBA" id="ARBA00025100"/>
    </source>
</evidence>
<keyword evidence="4" id="KW-0256">Endoplasmic reticulum</keyword>
<keyword evidence="12" id="KW-1185">Reference proteome</keyword>
<dbReference type="Pfam" id="PF03547">
    <property type="entry name" value="Mem_trans"/>
    <property type="match status" value="1"/>
</dbReference>
<dbReference type="Proteomes" id="UP001567538">
    <property type="component" value="Unassembled WGS sequence"/>
</dbReference>
<keyword evidence="6 10" id="KW-0472">Membrane</keyword>
<comment type="function">
    <text evidence="8">Involved in cellular auxin homeostasis by regulating auxin metabolism. Regulates intracellular auxin accumulation at the endoplasmic reticulum and thus auxin availability for nuclear auxin signaling.</text>
</comment>
<feature type="transmembrane region" description="Helical" evidence="10">
    <location>
        <begin position="72"/>
        <end position="94"/>
    </location>
</feature>
<keyword evidence="2" id="KW-0813">Transport</keyword>
<evidence type="ECO:0000256" key="3">
    <source>
        <dbReference type="ARBA" id="ARBA00022692"/>
    </source>
</evidence>
<dbReference type="PANTHER" id="PTHR31651">
    <property type="match status" value="1"/>
</dbReference>
<feature type="transmembrane region" description="Helical" evidence="10">
    <location>
        <begin position="14"/>
        <end position="34"/>
    </location>
</feature>
<evidence type="ECO:0000256" key="9">
    <source>
        <dbReference type="ARBA" id="ARBA00025752"/>
    </source>
</evidence>
<proteinExistence type="inferred from homology"/>
<gene>
    <name evidence="11" type="ORF">AAHA92_29470</name>
</gene>
<feature type="transmembrane region" description="Helical" evidence="10">
    <location>
        <begin position="370"/>
        <end position="394"/>
    </location>
</feature>
<feature type="transmembrane region" description="Helical" evidence="10">
    <location>
        <begin position="337"/>
        <end position="358"/>
    </location>
</feature>
<evidence type="ECO:0000313" key="11">
    <source>
        <dbReference type="EMBL" id="KAL1536894.1"/>
    </source>
</evidence>
<dbReference type="InterPro" id="IPR045033">
    <property type="entry name" value="PILS1/3/4/5/7"/>
</dbReference>
<sequence>MGFFTLLKVASMPIVQMLIISMVGAFMATDYLNLLPPDARNYMNKIVFVAFTPSLVFGSLASTVNFQDIISWWFMPVNIGLTFLFGASLVWIVVQLLRPQPYIANLILAVCSAGNLGNILLIIIPAICKQKGSPFGDANACSTLGLSYVSYSMAVGAFYVWTYAFHLIRSAAVKYRAALVEDVPSKQPSKDLEADDDIQKPLLLLLLQPIEVKHSSRKRGQVCGILHQLGEELMSPPVVAAILGFIFGAVAWLGDIIIGENAPLGVIYDSISLLGDGTIPCITLILGGNLTQGLRKAKLSPMLIVAVIVVKYVLLPVIGIGVVLGAARLGFLPSDPLFRFLLMIQFTLPPAMNIGTMTQLFDVAQEECSVLFLWTYLAAAIALTAWSTLFMWILT</sequence>
<feature type="transmembrane region" description="Helical" evidence="10">
    <location>
        <begin position="46"/>
        <end position="66"/>
    </location>
</feature>
<feature type="transmembrane region" description="Helical" evidence="10">
    <location>
        <begin position="238"/>
        <end position="258"/>
    </location>
</feature>
<name>A0ABD1FYJ4_SALDI</name>
<evidence type="ECO:0000313" key="12">
    <source>
        <dbReference type="Proteomes" id="UP001567538"/>
    </source>
</evidence>
<keyword evidence="3 10" id="KW-0812">Transmembrane</keyword>
<evidence type="ECO:0000256" key="7">
    <source>
        <dbReference type="ARBA" id="ARBA00023294"/>
    </source>
</evidence>
<dbReference type="PANTHER" id="PTHR31651:SF3">
    <property type="entry name" value="PROTEIN PIN-LIKES 7"/>
    <property type="match status" value="1"/>
</dbReference>
<evidence type="ECO:0000256" key="5">
    <source>
        <dbReference type="ARBA" id="ARBA00022989"/>
    </source>
</evidence>
<feature type="transmembrane region" description="Helical" evidence="10">
    <location>
        <begin position="270"/>
        <end position="290"/>
    </location>
</feature>
<reference evidence="11 12" key="1">
    <citation type="submission" date="2024-06" db="EMBL/GenBank/DDBJ databases">
        <title>A chromosome level genome sequence of Diviner's sage (Salvia divinorum).</title>
        <authorList>
            <person name="Ford S.A."/>
            <person name="Ro D.-K."/>
            <person name="Ness R.W."/>
            <person name="Phillips M.A."/>
        </authorList>
    </citation>
    <scope>NUCLEOTIDE SEQUENCE [LARGE SCALE GENOMIC DNA]</scope>
    <source>
        <strain evidence="11">SAF-2024a</strain>
        <tissue evidence="11">Leaf</tissue>
    </source>
</reference>